<name>A0A8W8MGX8_MAGGI</name>
<evidence type="ECO:0008006" key="3">
    <source>
        <dbReference type="Google" id="ProtNLM"/>
    </source>
</evidence>
<sequence length="104" mass="11671">MFLQLQCTGEVENINAMSSQDIRWCKKENGKFKVLLLQDPPRASLFERSKDGCRVVQKSVIFYRISENDTNLEFMCESRYGSVCGAQGINLTICVPTIVKSTGG</sequence>
<evidence type="ECO:0000313" key="2">
    <source>
        <dbReference type="Proteomes" id="UP000005408"/>
    </source>
</evidence>
<keyword evidence="2" id="KW-1185">Reference proteome</keyword>
<dbReference type="EnsemblMetazoa" id="G32272.1">
    <property type="protein sequence ID" value="G32272.1:cds"/>
    <property type="gene ID" value="G32272"/>
</dbReference>
<accession>A0A8W8MGX8</accession>
<organism evidence="1 2">
    <name type="scientific">Magallana gigas</name>
    <name type="common">Pacific oyster</name>
    <name type="synonym">Crassostrea gigas</name>
    <dbReference type="NCBI Taxonomy" id="29159"/>
    <lineage>
        <taxon>Eukaryota</taxon>
        <taxon>Metazoa</taxon>
        <taxon>Spiralia</taxon>
        <taxon>Lophotrochozoa</taxon>
        <taxon>Mollusca</taxon>
        <taxon>Bivalvia</taxon>
        <taxon>Autobranchia</taxon>
        <taxon>Pteriomorphia</taxon>
        <taxon>Ostreida</taxon>
        <taxon>Ostreoidea</taxon>
        <taxon>Ostreidae</taxon>
        <taxon>Magallana</taxon>
    </lineage>
</organism>
<dbReference type="Proteomes" id="UP000005408">
    <property type="component" value="Unassembled WGS sequence"/>
</dbReference>
<dbReference type="AlphaFoldDB" id="A0A8W8MGX8"/>
<reference evidence="1" key="1">
    <citation type="submission" date="2022-08" db="UniProtKB">
        <authorList>
            <consortium name="EnsemblMetazoa"/>
        </authorList>
    </citation>
    <scope>IDENTIFICATION</scope>
    <source>
        <strain evidence="1">05x7-T-G4-1.051#20</strain>
    </source>
</reference>
<proteinExistence type="predicted"/>
<protein>
    <recommendedName>
        <fullName evidence="3">Ig-like domain-containing protein</fullName>
    </recommendedName>
</protein>
<evidence type="ECO:0000313" key="1">
    <source>
        <dbReference type="EnsemblMetazoa" id="G32272.1:cds"/>
    </source>
</evidence>